<reference evidence="3 4" key="1">
    <citation type="submission" date="2016-11" db="EMBL/GenBank/DDBJ databases">
        <authorList>
            <person name="Jaros S."/>
            <person name="Januszkiewicz K."/>
            <person name="Wedrychowicz H."/>
        </authorList>
    </citation>
    <scope>NUCLEOTIDE SEQUENCE [LARGE SCALE GENOMIC DNA]</scope>
    <source>
        <strain evidence="3 4">GAS242</strain>
    </source>
</reference>
<evidence type="ECO:0000313" key="4">
    <source>
        <dbReference type="Proteomes" id="UP000190675"/>
    </source>
</evidence>
<accession>A0A1M5LR34</accession>
<dbReference type="PROSITE" id="PS51257">
    <property type="entry name" value="PROKAR_LIPOPROTEIN"/>
    <property type="match status" value="1"/>
</dbReference>
<dbReference type="Proteomes" id="UP000190675">
    <property type="component" value="Chromosome I"/>
</dbReference>
<feature type="chain" id="PRO_5012477376" evidence="2">
    <location>
        <begin position="25"/>
        <end position="148"/>
    </location>
</feature>
<sequence length="148" mass="16086">MIIRRLIVPLTVGVVSVCAGQACAQGEFVRPQLQADPAEGCRSGFASLREEAEKRGTLIKAASDRHAPPDEACKLIGNFGQAETKMIKYMESYAAKCGIPAQISDQLKARHRNTETMQKKVCAMAQRVQGRGPAGPTGDFWTLPEKQI</sequence>
<dbReference type="EMBL" id="LT670818">
    <property type="protein sequence ID" value="SHG67099.1"/>
    <property type="molecule type" value="Genomic_DNA"/>
</dbReference>
<proteinExistence type="predicted"/>
<evidence type="ECO:0000256" key="2">
    <source>
        <dbReference type="SAM" id="SignalP"/>
    </source>
</evidence>
<feature type="signal peptide" evidence="2">
    <location>
        <begin position="1"/>
        <end position="24"/>
    </location>
</feature>
<gene>
    <name evidence="3" type="ORF">SAMN05444169_3597</name>
</gene>
<organism evidence="3 4">
    <name type="scientific">Bradyrhizobium erythrophlei</name>
    <dbReference type="NCBI Taxonomy" id="1437360"/>
    <lineage>
        <taxon>Bacteria</taxon>
        <taxon>Pseudomonadati</taxon>
        <taxon>Pseudomonadota</taxon>
        <taxon>Alphaproteobacteria</taxon>
        <taxon>Hyphomicrobiales</taxon>
        <taxon>Nitrobacteraceae</taxon>
        <taxon>Bradyrhizobium</taxon>
    </lineage>
</organism>
<dbReference type="OrthoDB" id="8223651at2"/>
<name>A0A1M5LR34_9BRAD</name>
<feature type="region of interest" description="Disordered" evidence="1">
    <location>
        <begin position="128"/>
        <end position="148"/>
    </location>
</feature>
<evidence type="ECO:0000256" key="1">
    <source>
        <dbReference type="SAM" id="MobiDB-lite"/>
    </source>
</evidence>
<dbReference type="AlphaFoldDB" id="A0A1M5LR34"/>
<protein>
    <submittedName>
        <fullName evidence="3">Uncharacterized protein</fullName>
    </submittedName>
</protein>
<keyword evidence="2" id="KW-0732">Signal</keyword>
<evidence type="ECO:0000313" key="3">
    <source>
        <dbReference type="EMBL" id="SHG67099.1"/>
    </source>
</evidence>